<organism evidence="1 2">
    <name type="scientific">Ash yellows phytoplasma</name>
    <dbReference type="NCBI Taxonomy" id="35780"/>
    <lineage>
        <taxon>Bacteria</taxon>
        <taxon>Bacillati</taxon>
        <taxon>Mycoplasmatota</taxon>
        <taxon>Mollicutes</taxon>
        <taxon>Acholeplasmatales</taxon>
        <taxon>Acholeplasmataceae</taxon>
        <taxon>Candidatus Phytoplasma</taxon>
        <taxon>16SrVII (Ash yellows group)</taxon>
    </lineage>
</organism>
<dbReference type="EMBL" id="CP146843">
    <property type="protein sequence ID" value="WYY26226.1"/>
    <property type="molecule type" value="Genomic_DNA"/>
</dbReference>
<protein>
    <submittedName>
        <fullName evidence="1">Uncharacterized protein</fullName>
    </submittedName>
</protein>
<keyword evidence="2" id="KW-1185">Reference proteome</keyword>
<proteinExistence type="predicted"/>
<reference evidence="1" key="1">
    <citation type="submission" date="2024-03" db="EMBL/GenBank/DDBJ databases">
        <title>The Complete Genome of 'Candidatus Phytoplasma fraxini' AshY1 from the Ash Yellows Group.</title>
        <authorList>
            <person name="Boehm J.W."/>
            <person name="Huettel B."/>
            <person name="Schneider B."/>
            <person name="Kube M."/>
        </authorList>
    </citation>
    <scope>NUCLEOTIDE SEQUENCE [LARGE SCALE GENOMIC DNA]</scope>
    <source>
        <strain evidence="1">AshY1</strain>
    </source>
</reference>
<gene>
    <name evidence="1" type="ORF">AshY1_00700</name>
</gene>
<evidence type="ECO:0000313" key="2">
    <source>
        <dbReference type="Proteomes" id="UP001484199"/>
    </source>
</evidence>
<sequence length="46" mass="5528">MLNNMFKRDEDYKKLLEKRNKGAEIQYKDVIIFDLNSLYEITSNEG</sequence>
<name>A0ABZ2U7K4_ASHYP</name>
<accession>A0ABZ2U7K4</accession>
<evidence type="ECO:0000313" key="1">
    <source>
        <dbReference type="EMBL" id="WYY26226.1"/>
    </source>
</evidence>
<dbReference type="Proteomes" id="UP001484199">
    <property type="component" value="Chromosome"/>
</dbReference>